<dbReference type="Proteomes" id="UP001172155">
    <property type="component" value="Unassembled WGS sequence"/>
</dbReference>
<organism evidence="3 4">
    <name type="scientific">Schizothecium vesticola</name>
    <dbReference type="NCBI Taxonomy" id="314040"/>
    <lineage>
        <taxon>Eukaryota</taxon>
        <taxon>Fungi</taxon>
        <taxon>Dikarya</taxon>
        <taxon>Ascomycota</taxon>
        <taxon>Pezizomycotina</taxon>
        <taxon>Sordariomycetes</taxon>
        <taxon>Sordariomycetidae</taxon>
        <taxon>Sordariales</taxon>
        <taxon>Schizotheciaceae</taxon>
        <taxon>Schizothecium</taxon>
    </lineage>
</organism>
<name>A0AA40F380_9PEZI</name>
<dbReference type="EMBL" id="JAUKUD010000003">
    <property type="protein sequence ID" value="KAK0750186.1"/>
    <property type="molecule type" value="Genomic_DNA"/>
</dbReference>
<keyword evidence="4" id="KW-1185">Reference proteome</keyword>
<dbReference type="PANTHER" id="PTHR33840:SF2">
    <property type="entry name" value="TLE1 PHOSPHOLIPASE DOMAIN-CONTAINING PROTEIN"/>
    <property type="match status" value="1"/>
</dbReference>
<protein>
    <recommendedName>
        <fullName evidence="2">T6SS Phospholipase effector Tle1-like catalytic domain-containing protein</fullName>
    </recommendedName>
</protein>
<gene>
    <name evidence="3" type="ORF">B0T18DRAFT_408405</name>
</gene>
<evidence type="ECO:0000259" key="2">
    <source>
        <dbReference type="Pfam" id="PF09994"/>
    </source>
</evidence>
<dbReference type="PANTHER" id="PTHR33840">
    <property type="match status" value="1"/>
</dbReference>
<evidence type="ECO:0000313" key="3">
    <source>
        <dbReference type="EMBL" id="KAK0750186.1"/>
    </source>
</evidence>
<dbReference type="Pfam" id="PF09994">
    <property type="entry name" value="T6SS_Tle1-like_cat"/>
    <property type="match status" value="1"/>
</dbReference>
<reference evidence="3" key="1">
    <citation type="submission" date="2023-06" db="EMBL/GenBank/DDBJ databases">
        <title>Genome-scale phylogeny and comparative genomics of the fungal order Sordariales.</title>
        <authorList>
            <consortium name="Lawrence Berkeley National Laboratory"/>
            <person name="Hensen N."/>
            <person name="Bonometti L."/>
            <person name="Westerberg I."/>
            <person name="Brannstrom I.O."/>
            <person name="Guillou S."/>
            <person name="Cros-Aarteil S."/>
            <person name="Calhoun S."/>
            <person name="Haridas S."/>
            <person name="Kuo A."/>
            <person name="Mondo S."/>
            <person name="Pangilinan J."/>
            <person name="Riley R."/>
            <person name="LaButti K."/>
            <person name="Andreopoulos B."/>
            <person name="Lipzen A."/>
            <person name="Chen C."/>
            <person name="Yanf M."/>
            <person name="Daum C."/>
            <person name="Ng V."/>
            <person name="Clum A."/>
            <person name="Steindorff A."/>
            <person name="Ohm R."/>
            <person name="Martin F."/>
            <person name="Silar P."/>
            <person name="Natvig D."/>
            <person name="Lalanne C."/>
            <person name="Gautier V."/>
            <person name="Ament-velasquez S.L."/>
            <person name="Kruys A."/>
            <person name="Hutchinson M.I."/>
            <person name="Powell A.J."/>
            <person name="Barry K."/>
            <person name="Miller A.N."/>
            <person name="Grigoriev I.V."/>
            <person name="Debuchy R."/>
            <person name="Gladieux P."/>
            <person name="Thoren M.H."/>
            <person name="Johannesson H."/>
        </authorList>
    </citation>
    <scope>NUCLEOTIDE SEQUENCE</scope>
    <source>
        <strain evidence="3">SMH3187-1</strain>
    </source>
</reference>
<dbReference type="AlphaFoldDB" id="A0AA40F380"/>
<feature type="region of interest" description="Disordered" evidence="1">
    <location>
        <begin position="18"/>
        <end position="43"/>
    </location>
</feature>
<sequence>MGQVQPIPGSQSVVHEETLSYHMPTRPPTVTDNGEKEYHPHRSPRGKPYMIVLCFDGTGNKFHGDDSDSNILKICRMLDRTASDQYHYYQPGIGTYVVSDSFSHTGTVARMKSWYMKAKDSAVGSSFDHHVVGGYRFLMRFYCPGDEIYIFSFSRGAYIARFLAEMLDYVGPLSDARCSQKRAHPSQRNPPHAA</sequence>
<accession>A0AA40F380</accession>
<proteinExistence type="predicted"/>
<comment type="caution">
    <text evidence="3">The sequence shown here is derived from an EMBL/GenBank/DDBJ whole genome shotgun (WGS) entry which is preliminary data.</text>
</comment>
<dbReference type="InterPro" id="IPR018712">
    <property type="entry name" value="Tle1-like_cat"/>
</dbReference>
<feature type="domain" description="T6SS Phospholipase effector Tle1-like catalytic" evidence="2">
    <location>
        <begin position="51"/>
        <end position="177"/>
    </location>
</feature>
<evidence type="ECO:0000256" key="1">
    <source>
        <dbReference type="SAM" id="MobiDB-lite"/>
    </source>
</evidence>
<evidence type="ECO:0000313" key="4">
    <source>
        <dbReference type="Proteomes" id="UP001172155"/>
    </source>
</evidence>